<dbReference type="NCBIfam" id="TIGR02740">
    <property type="entry name" value="TraF-like"/>
    <property type="match status" value="1"/>
</dbReference>
<dbReference type="AlphaFoldDB" id="A0A845GFI0"/>
<feature type="chain" id="PRO_5032646004" evidence="2">
    <location>
        <begin position="26"/>
        <end position="327"/>
    </location>
</feature>
<dbReference type="RefSeq" id="WP_161081959.1">
    <property type="nucleotide sequence ID" value="NZ_WWCX01000001.1"/>
</dbReference>
<dbReference type="Pfam" id="PF13728">
    <property type="entry name" value="TraF"/>
    <property type="match status" value="1"/>
</dbReference>
<proteinExistence type="predicted"/>
<reference evidence="3" key="1">
    <citation type="submission" date="2019-12" db="EMBL/GenBank/DDBJ databases">
        <title>Novel species isolated from a subtropical stream in China.</title>
        <authorList>
            <person name="Lu H."/>
        </authorList>
    </citation>
    <scope>NUCLEOTIDE SEQUENCE [LARGE SCALE GENOMIC DNA]</scope>
    <source>
        <strain evidence="3">FT81W</strain>
    </source>
</reference>
<evidence type="ECO:0000256" key="1">
    <source>
        <dbReference type="SAM" id="MobiDB-lite"/>
    </source>
</evidence>
<gene>
    <name evidence="3" type="ORF">GTP90_02365</name>
</gene>
<evidence type="ECO:0000313" key="4">
    <source>
        <dbReference type="Proteomes" id="UP000447355"/>
    </source>
</evidence>
<feature type="compositionally biased region" description="Basic and acidic residues" evidence="1">
    <location>
        <begin position="44"/>
        <end position="54"/>
    </location>
</feature>
<feature type="signal peptide" evidence="2">
    <location>
        <begin position="1"/>
        <end position="25"/>
    </location>
</feature>
<evidence type="ECO:0000256" key="2">
    <source>
        <dbReference type="SAM" id="SignalP"/>
    </source>
</evidence>
<dbReference type="InterPro" id="IPR014111">
    <property type="entry name" value="T4SS_TraF-like"/>
</dbReference>
<dbReference type="SUPFAM" id="SSF52833">
    <property type="entry name" value="Thioredoxin-like"/>
    <property type="match status" value="1"/>
</dbReference>
<feature type="compositionally biased region" description="Pro residues" evidence="1">
    <location>
        <begin position="55"/>
        <end position="66"/>
    </location>
</feature>
<protein>
    <submittedName>
        <fullName evidence="3">Conjugal transfer protein TraF</fullName>
    </submittedName>
</protein>
<keyword evidence="2" id="KW-0732">Signal</keyword>
<sequence length="327" mass="36598">MKPITRASILGILAMQLFAGTVAHAADSDAFYVQKERGWFWREPEPEADGEHPAKPQPVAPRPEPAPMQQKPAAPPTPAPFSTKWFRENLDKYREQAIDNPTKENVTAYIALQRVMLDKASTFSDVWQEVILQDTDFNESKRRPSSSAGSAALDEQALASKTHVAQAVAERVGVWFFFRSDCSACDVQLNALQGLAERYHFKVLPVSLDGRPLIRRPKMQFVADKGQANQMGVESLPSIFAVVPPSSYVKLTEWVASTDELVERLLVVSKTLGLIDEPTMASTRPVVQTKVSSNFGRDMDQKILDDRQSLTDYIRKEIRSSERAHSR</sequence>
<dbReference type="InterPro" id="IPR036249">
    <property type="entry name" value="Thioredoxin-like_sf"/>
</dbReference>
<organism evidence="3 4">
    <name type="scientific">Duganella vulcania</name>
    <dbReference type="NCBI Taxonomy" id="2692166"/>
    <lineage>
        <taxon>Bacteria</taxon>
        <taxon>Pseudomonadati</taxon>
        <taxon>Pseudomonadota</taxon>
        <taxon>Betaproteobacteria</taxon>
        <taxon>Burkholderiales</taxon>
        <taxon>Oxalobacteraceae</taxon>
        <taxon>Telluria group</taxon>
        <taxon>Duganella</taxon>
    </lineage>
</organism>
<name>A0A845GFI0_9BURK</name>
<comment type="caution">
    <text evidence="3">The sequence shown here is derived from an EMBL/GenBank/DDBJ whole genome shotgun (WGS) entry which is preliminary data.</text>
</comment>
<accession>A0A845GFI0</accession>
<evidence type="ECO:0000313" key="3">
    <source>
        <dbReference type="EMBL" id="MYM92701.1"/>
    </source>
</evidence>
<dbReference type="EMBL" id="WWCX01000001">
    <property type="protein sequence ID" value="MYM92701.1"/>
    <property type="molecule type" value="Genomic_DNA"/>
</dbReference>
<dbReference type="InterPro" id="IPR039555">
    <property type="entry name" value="TraF/TrbB"/>
</dbReference>
<dbReference type="Proteomes" id="UP000447355">
    <property type="component" value="Unassembled WGS sequence"/>
</dbReference>
<feature type="region of interest" description="Disordered" evidence="1">
    <location>
        <begin position="44"/>
        <end position="81"/>
    </location>
</feature>